<protein>
    <submittedName>
        <fullName evidence="6">LysR family transcriptional regulator</fullName>
    </submittedName>
</protein>
<reference evidence="6 7" key="1">
    <citation type="submission" date="2020-03" db="EMBL/GenBank/DDBJ databases">
        <title>Hydrogenophaga sp. nov. isolated from cyanobacterial mat.</title>
        <authorList>
            <person name="Thorat V."/>
            <person name="Kirdat K."/>
            <person name="Tiwarekar B."/>
            <person name="Costa E.D."/>
            <person name="Yadav A."/>
        </authorList>
    </citation>
    <scope>NUCLEOTIDE SEQUENCE [LARGE SCALE GENOMIC DNA]</scope>
    <source>
        <strain evidence="6 7">BA0156</strain>
    </source>
</reference>
<evidence type="ECO:0000256" key="2">
    <source>
        <dbReference type="ARBA" id="ARBA00023015"/>
    </source>
</evidence>
<dbReference type="Gene3D" id="3.40.190.290">
    <property type="match status" value="1"/>
</dbReference>
<dbReference type="FunFam" id="1.10.10.10:FF:000001">
    <property type="entry name" value="LysR family transcriptional regulator"/>
    <property type="match status" value="1"/>
</dbReference>
<gene>
    <name evidence="6" type="ORF">G9Q37_05930</name>
</gene>
<dbReference type="InterPro" id="IPR050950">
    <property type="entry name" value="HTH-type_LysR_regulators"/>
</dbReference>
<dbReference type="Proteomes" id="UP000503162">
    <property type="component" value="Chromosome"/>
</dbReference>
<accession>A0A6G8IEZ2</accession>
<evidence type="ECO:0000313" key="6">
    <source>
        <dbReference type="EMBL" id="QIM51713.1"/>
    </source>
</evidence>
<sequence>MKIDLAKLKLFIEVLETGSITAGASRCHLSLAAASNRLQELEGALGVRLFERGKSGVTPTDAGLELAKHARSVLQEVDKLRNQMTPFSRGVRGRVKLLANTAALSAYLPEPLARFLSLHPEIDVDVQEMWTGEILEALHRKKADIGILADTMDTSGLHSTPLADDTLVVVGHPELMRPLSGSPTFEECIEHAMVGLSEESALYTYLQVKAAAHGKAIHYRVRMRSFEGVLRMASLGVGVSVVSSLATQHLTAKHPGLEVRALRDAWARRRLILCTHHAAGAAPGYVQPLIDYLIDAGQQG</sequence>
<proteinExistence type="inferred from homology"/>
<dbReference type="Pfam" id="PF03466">
    <property type="entry name" value="LysR_substrate"/>
    <property type="match status" value="1"/>
</dbReference>
<dbReference type="EMBL" id="CP049989">
    <property type="protein sequence ID" value="QIM51713.1"/>
    <property type="molecule type" value="Genomic_DNA"/>
</dbReference>
<dbReference type="KEGG" id="hcz:G9Q37_05930"/>
<dbReference type="InterPro" id="IPR036390">
    <property type="entry name" value="WH_DNA-bd_sf"/>
</dbReference>
<dbReference type="SUPFAM" id="SSF53850">
    <property type="entry name" value="Periplasmic binding protein-like II"/>
    <property type="match status" value="1"/>
</dbReference>
<comment type="similarity">
    <text evidence="1">Belongs to the LysR transcriptional regulatory family.</text>
</comment>
<feature type="domain" description="HTH lysR-type" evidence="5">
    <location>
        <begin position="3"/>
        <end position="60"/>
    </location>
</feature>
<dbReference type="PANTHER" id="PTHR30419:SF2">
    <property type="entry name" value="LYSR FAMILY TRANSCRIPTIONAL REGULATOR"/>
    <property type="match status" value="1"/>
</dbReference>
<dbReference type="InterPro" id="IPR036388">
    <property type="entry name" value="WH-like_DNA-bd_sf"/>
</dbReference>
<dbReference type="InterPro" id="IPR005119">
    <property type="entry name" value="LysR_subst-bd"/>
</dbReference>
<evidence type="ECO:0000256" key="3">
    <source>
        <dbReference type="ARBA" id="ARBA00023125"/>
    </source>
</evidence>
<organism evidence="6 7">
    <name type="scientific">Hydrogenophaga crocea</name>
    <dbReference type="NCBI Taxonomy" id="2716225"/>
    <lineage>
        <taxon>Bacteria</taxon>
        <taxon>Pseudomonadati</taxon>
        <taxon>Pseudomonadota</taxon>
        <taxon>Betaproteobacteria</taxon>
        <taxon>Burkholderiales</taxon>
        <taxon>Comamonadaceae</taxon>
        <taxon>Hydrogenophaga</taxon>
    </lineage>
</organism>
<keyword evidence="3" id="KW-0238">DNA-binding</keyword>
<evidence type="ECO:0000256" key="1">
    <source>
        <dbReference type="ARBA" id="ARBA00009437"/>
    </source>
</evidence>
<dbReference type="Pfam" id="PF00126">
    <property type="entry name" value="HTH_1"/>
    <property type="match status" value="1"/>
</dbReference>
<dbReference type="Gene3D" id="1.10.10.10">
    <property type="entry name" value="Winged helix-like DNA-binding domain superfamily/Winged helix DNA-binding domain"/>
    <property type="match status" value="1"/>
</dbReference>
<keyword evidence="7" id="KW-1185">Reference proteome</keyword>
<evidence type="ECO:0000259" key="5">
    <source>
        <dbReference type="PROSITE" id="PS50931"/>
    </source>
</evidence>
<evidence type="ECO:0000256" key="4">
    <source>
        <dbReference type="ARBA" id="ARBA00023163"/>
    </source>
</evidence>
<dbReference type="SUPFAM" id="SSF46785">
    <property type="entry name" value="Winged helix' DNA-binding domain"/>
    <property type="match status" value="1"/>
</dbReference>
<keyword evidence="2" id="KW-0805">Transcription regulation</keyword>
<dbReference type="GO" id="GO:0003677">
    <property type="term" value="F:DNA binding"/>
    <property type="evidence" value="ECO:0007669"/>
    <property type="project" value="UniProtKB-KW"/>
</dbReference>
<dbReference type="InterPro" id="IPR000847">
    <property type="entry name" value="LysR_HTH_N"/>
</dbReference>
<dbReference type="AlphaFoldDB" id="A0A6G8IEZ2"/>
<evidence type="ECO:0000313" key="7">
    <source>
        <dbReference type="Proteomes" id="UP000503162"/>
    </source>
</evidence>
<keyword evidence="4" id="KW-0804">Transcription</keyword>
<dbReference type="PANTHER" id="PTHR30419">
    <property type="entry name" value="HTH-TYPE TRANSCRIPTIONAL REGULATOR YBHD"/>
    <property type="match status" value="1"/>
</dbReference>
<dbReference type="GO" id="GO:0003700">
    <property type="term" value="F:DNA-binding transcription factor activity"/>
    <property type="evidence" value="ECO:0007669"/>
    <property type="project" value="InterPro"/>
</dbReference>
<dbReference type="GO" id="GO:0005829">
    <property type="term" value="C:cytosol"/>
    <property type="evidence" value="ECO:0007669"/>
    <property type="project" value="TreeGrafter"/>
</dbReference>
<dbReference type="RefSeq" id="WP_166225925.1">
    <property type="nucleotide sequence ID" value="NZ_CP049989.1"/>
</dbReference>
<dbReference type="PROSITE" id="PS50931">
    <property type="entry name" value="HTH_LYSR"/>
    <property type="match status" value="1"/>
</dbReference>
<name>A0A6G8IEZ2_9BURK</name>